<dbReference type="Proteomes" id="UP000053989">
    <property type="component" value="Unassembled WGS sequence"/>
</dbReference>
<dbReference type="HOGENOM" id="CLU_361746_0_0_1"/>
<accession>A0A0C3D7H0</accession>
<organism evidence="2 3">
    <name type="scientific">Scleroderma citrinum Foug A</name>
    <dbReference type="NCBI Taxonomy" id="1036808"/>
    <lineage>
        <taxon>Eukaryota</taxon>
        <taxon>Fungi</taxon>
        <taxon>Dikarya</taxon>
        <taxon>Basidiomycota</taxon>
        <taxon>Agaricomycotina</taxon>
        <taxon>Agaricomycetes</taxon>
        <taxon>Agaricomycetidae</taxon>
        <taxon>Boletales</taxon>
        <taxon>Sclerodermatineae</taxon>
        <taxon>Sclerodermataceae</taxon>
        <taxon>Scleroderma</taxon>
    </lineage>
</organism>
<dbReference type="AlphaFoldDB" id="A0A0C3D7H0"/>
<feature type="region of interest" description="Disordered" evidence="1">
    <location>
        <begin position="110"/>
        <end position="187"/>
    </location>
</feature>
<feature type="region of interest" description="Disordered" evidence="1">
    <location>
        <begin position="682"/>
        <end position="773"/>
    </location>
</feature>
<feature type="region of interest" description="Disordered" evidence="1">
    <location>
        <begin position="255"/>
        <end position="299"/>
    </location>
</feature>
<reference evidence="2 3" key="1">
    <citation type="submission" date="2014-04" db="EMBL/GenBank/DDBJ databases">
        <authorList>
            <consortium name="DOE Joint Genome Institute"/>
            <person name="Kuo A."/>
            <person name="Kohler A."/>
            <person name="Nagy L.G."/>
            <person name="Floudas D."/>
            <person name="Copeland A."/>
            <person name="Barry K.W."/>
            <person name="Cichocki N."/>
            <person name="Veneault-Fourrey C."/>
            <person name="LaButti K."/>
            <person name="Lindquist E.A."/>
            <person name="Lipzen A."/>
            <person name="Lundell T."/>
            <person name="Morin E."/>
            <person name="Murat C."/>
            <person name="Sun H."/>
            <person name="Tunlid A."/>
            <person name="Henrissat B."/>
            <person name="Grigoriev I.V."/>
            <person name="Hibbett D.S."/>
            <person name="Martin F."/>
            <person name="Nordberg H.P."/>
            <person name="Cantor M.N."/>
            <person name="Hua S.X."/>
        </authorList>
    </citation>
    <scope>NUCLEOTIDE SEQUENCE [LARGE SCALE GENOMIC DNA]</scope>
    <source>
        <strain evidence="2 3">Foug A</strain>
    </source>
</reference>
<feature type="compositionally biased region" description="Basic and acidic residues" evidence="1">
    <location>
        <begin position="400"/>
        <end position="422"/>
    </location>
</feature>
<evidence type="ECO:0000313" key="2">
    <source>
        <dbReference type="EMBL" id="KIM56685.1"/>
    </source>
</evidence>
<keyword evidence="3" id="KW-1185">Reference proteome</keyword>
<evidence type="ECO:0000256" key="1">
    <source>
        <dbReference type="SAM" id="MobiDB-lite"/>
    </source>
</evidence>
<name>A0A0C3D7H0_9AGAM</name>
<feature type="region of interest" description="Disordered" evidence="1">
    <location>
        <begin position="495"/>
        <end position="517"/>
    </location>
</feature>
<sequence>MSPSPAPMQLRSTKQKGMNGSLADVAEETDSPPPIRLPKATLGRKKVEVIVTKKAGKVMTGGPSVITIQDSSDSDYILEETNAGDEHGKIIDGSSSACFLEEQAPYTCKHKAKRQDSSHAVKRAASSADKSTRKLSKGIQGSSQTRKARFQIDSLLDTDSSGDDEPKTNNSEGHESRMSETLSRPATHTATHLSMIPHASEDARLNMHKSSHIKSVFVHSVDHLQRRSYRTLHLQLRCHEALKTLDLTRLSGPSAVTQPLYPSHSSKVPQASEEPRPDAPTQVPRPASVHPRAQSHGAQIGITANLPLDDSYHMKETPCDTARCDMDKEQHQRAEYGSECTSSECLLLEGPHRTDDKQCDPAPCEMDKDRPQHDEGMQSLCSPDESQRVRSDVTTGLPVHDSHRTEDMQCDPVPREMDKDQPRHDERIERTYIKDPHRAEDMQYDPGPHEMLHGSQHAQPEITTVQPVAGPTEDEVSLGKSLNNPVPYLPPRDFYLESGGRPKPRQVVRGPRQNNEPDTVFNLRQRIYPNAYASMADPMDSVSAASRRLLAAEEGHIAIRSGDMEAGQDPLVCNPPGAWPPGHPPLPRHHYEMQMDREAYLHDNRAWLDPHEPLPDPVYRGDGRFNYDGVPYHPGLNTGWYDPLGRGPDIQYGRYHPQYLLPPLFASCPYMNMYANNNPAMHQQPGTLARGPYTNPQPPLRSQHMAGYAEPGGGHKQSPGGYQEAQYYHPISPGTVAPPSIEGDVTHHADIPGTHSDSMSQPSEPLVCDAADK</sequence>
<dbReference type="EMBL" id="KN822111">
    <property type="protein sequence ID" value="KIM56685.1"/>
    <property type="molecule type" value="Genomic_DNA"/>
</dbReference>
<feature type="compositionally biased region" description="Basic and acidic residues" evidence="1">
    <location>
        <begin position="164"/>
        <end position="178"/>
    </location>
</feature>
<reference evidence="3" key="2">
    <citation type="submission" date="2015-01" db="EMBL/GenBank/DDBJ databases">
        <title>Evolutionary Origins and Diversification of the Mycorrhizal Mutualists.</title>
        <authorList>
            <consortium name="DOE Joint Genome Institute"/>
            <consortium name="Mycorrhizal Genomics Consortium"/>
            <person name="Kohler A."/>
            <person name="Kuo A."/>
            <person name="Nagy L.G."/>
            <person name="Floudas D."/>
            <person name="Copeland A."/>
            <person name="Barry K.W."/>
            <person name="Cichocki N."/>
            <person name="Veneault-Fourrey C."/>
            <person name="LaButti K."/>
            <person name="Lindquist E.A."/>
            <person name="Lipzen A."/>
            <person name="Lundell T."/>
            <person name="Morin E."/>
            <person name="Murat C."/>
            <person name="Riley R."/>
            <person name="Ohm R."/>
            <person name="Sun H."/>
            <person name="Tunlid A."/>
            <person name="Henrissat B."/>
            <person name="Grigoriev I.V."/>
            <person name="Hibbett D.S."/>
            <person name="Martin F."/>
        </authorList>
    </citation>
    <scope>NUCLEOTIDE SEQUENCE [LARGE SCALE GENOMIC DNA]</scope>
    <source>
        <strain evidence="3">Foug A</strain>
    </source>
</reference>
<dbReference type="InParanoid" id="A0A0C3D7H0"/>
<feature type="region of interest" description="Disordered" evidence="1">
    <location>
        <begin position="369"/>
        <end position="422"/>
    </location>
</feature>
<proteinExistence type="predicted"/>
<gene>
    <name evidence="2" type="ORF">SCLCIDRAFT_29352</name>
</gene>
<protein>
    <submittedName>
        <fullName evidence="2">Uncharacterized protein</fullName>
    </submittedName>
</protein>
<evidence type="ECO:0000313" key="3">
    <source>
        <dbReference type="Proteomes" id="UP000053989"/>
    </source>
</evidence>
<feature type="region of interest" description="Disordered" evidence="1">
    <location>
        <begin position="1"/>
        <end position="40"/>
    </location>
</feature>